<feature type="coiled-coil region" evidence="1">
    <location>
        <begin position="40"/>
        <end position="74"/>
    </location>
</feature>
<evidence type="ECO:0000313" key="2">
    <source>
        <dbReference type="EMBL" id="KAK8881672.1"/>
    </source>
</evidence>
<dbReference type="EMBL" id="JAPFFF010000010">
    <property type="protein sequence ID" value="KAK8881672.1"/>
    <property type="molecule type" value="Genomic_DNA"/>
</dbReference>
<gene>
    <name evidence="2" type="ORF">M9Y10_004432</name>
</gene>
<dbReference type="Proteomes" id="UP001470230">
    <property type="component" value="Unassembled WGS sequence"/>
</dbReference>
<feature type="coiled-coil region" evidence="1">
    <location>
        <begin position="506"/>
        <end position="554"/>
    </location>
</feature>
<accession>A0ABR2JTW9</accession>
<evidence type="ECO:0000256" key="1">
    <source>
        <dbReference type="SAM" id="Coils"/>
    </source>
</evidence>
<protein>
    <submittedName>
        <fullName evidence="2">Uncharacterized protein</fullName>
    </submittedName>
</protein>
<sequence length="610" mass="71515">MENEDGLSSSLTSNYLRKQLDSCQKISKVGYQNSSVLKCLQEKVNELRVYKEKYFEMEAQLKSANDAIKFQEAEYSFRTSELQGEIDNLKQIEINLRAQISKNEIEKSKNAHLYDVQVSLQIENQKLNQEIDNKTRQIDSLSTEIHKQTSKITSLIAEIDNLNKQIRSLNNDLIEKSKQLQREKGKVKTVAQRFNILREKYDQEKNQNQELHKNQNLNSISIQKLNEKLKETQKVANNQNSLIEHIESERRKLYELLRIDYEDVNGNWSSLFETCSSIQNENEQLKHKINSQYDDDGRLKINNQRFDNENKILKNQLAKMKLRNHFTNIIDRQNSSFSKQLNELHESVFETDNTNIRSIFLSVIFAQRLIRVFRGPSVVDFSALSVFKGRESYSPEIKLRDLRNKFVQLTQDLLVSKQDWIDSENKIKSIKLELKQANKNIKKSESGNDNYSKQILLLKNRIMELQQELSTLISPDQYEKIREELEIYKSKQIMNTNQKISDPAYQKVLIEENHQLKETISEYEKEIESLNLLLKEKTKEILALERVNNRHKNLEKTSKSSFTCLSVENQFLNDEFVNPSTRISEPEPVSMFSQKNYGLFCKINPAFLGT</sequence>
<feature type="coiled-coil region" evidence="1">
    <location>
        <begin position="117"/>
        <end position="249"/>
    </location>
</feature>
<evidence type="ECO:0000313" key="3">
    <source>
        <dbReference type="Proteomes" id="UP001470230"/>
    </source>
</evidence>
<keyword evidence="1" id="KW-0175">Coiled coil</keyword>
<comment type="caution">
    <text evidence="2">The sequence shown here is derived from an EMBL/GenBank/DDBJ whole genome shotgun (WGS) entry which is preliminary data.</text>
</comment>
<feature type="coiled-coil region" evidence="1">
    <location>
        <begin position="427"/>
        <end position="468"/>
    </location>
</feature>
<keyword evidence="3" id="KW-1185">Reference proteome</keyword>
<proteinExistence type="predicted"/>
<organism evidence="2 3">
    <name type="scientific">Tritrichomonas musculus</name>
    <dbReference type="NCBI Taxonomy" id="1915356"/>
    <lineage>
        <taxon>Eukaryota</taxon>
        <taxon>Metamonada</taxon>
        <taxon>Parabasalia</taxon>
        <taxon>Tritrichomonadida</taxon>
        <taxon>Tritrichomonadidae</taxon>
        <taxon>Tritrichomonas</taxon>
    </lineage>
</organism>
<reference evidence="2 3" key="1">
    <citation type="submission" date="2024-04" db="EMBL/GenBank/DDBJ databases">
        <title>Tritrichomonas musculus Genome.</title>
        <authorList>
            <person name="Alves-Ferreira E."/>
            <person name="Grigg M."/>
            <person name="Lorenzi H."/>
            <person name="Galac M."/>
        </authorList>
    </citation>
    <scope>NUCLEOTIDE SEQUENCE [LARGE SCALE GENOMIC DNA]</scope>
    <source>
        <strain evidence="2 3">EAF2021</strain>
    </source>
</reference>
<name>A0ABR2JTW9_9EUKA</name>